<feature type="active site" evidence="5">
    <location>
        <position position="46"/>
    </location>
</feature>
<evidence type="ECO:0000256" key="8">
    <source>
        <dbReference type="SAM" id="SignalP"/>
    </source>
</evidence>
<feature type="active site" description="O-isoaspartyl threonine intermediate" evidence="3">
    <location>
        <position position="46"/>
    </location>
</feature>
<dbReference type="GO" id="GO:0006528">
    <property type="term" value="P:asparagine metabolic process"/>
    <property type="evidence" value="ECO:0007669"/>
    <property type="project" value="InterPro"/>
</dbReference>
<dbReference type="NCBIfam" id="TIGR00520">
    <property type="entry name" value="asnASE_II"/>
    <property type="match status" value="1"/>
</dbReference>
<dbReference type="SMART" id="SM00870">
    <property type="entry name" value="Asparaginase"/>
    <property type="match status" value="1"/>
</dbReference>
<evidence type="ECO:0000256" key="5">
    <source>
        <dbReference type="PROSITE-ProRule" id="PRU10099"/>
    </source>
</evidence>
<dbReference type="Gene3D" id="3.40.50.40">
    <property type="match status" value="1"/>
</dbReference>
<dbReference type="PANTHER" id="PTHR11707:SF28">
    <property type="entry name" value="60 KDA LYSOPHOSPHOLIPASE"/>
    <property type="match status" value="1"/>
</dbReference>
<name>A0A848LLW2_9BACT</name>
<dbReference type="InterPro" id="IPR036152">
    <property type="entry name" value="Asp/glu_Ase-like_sf"/>
</dbReference>
<feature type="signal peptide" evidence="8">
    <location>
        <begin position="1"/>
        <end position="27"/>
    </location>
</feature>
<dbReference type="InterPro" id="IPR006034">
    <property type="entry name" value="Asparaginase/glutaminase-like"/>
</dbReference>
<gene>
    <name evidence="11" type="ORF">HG543_28655</name>
</gene>
<keyword evidence="2 11" id="KW-0378">Hydrolase</keyword>
<dbReference type="PROSITE" id="PS00917">
    <property type="entry name" value="ASN_GLN_ASE_2"/>
    <property type="match status" value="1"/>
</dbReference>
<protein>
    <submittedName>
        <fullName evidence="11">Type II asparaginase</fullName>
        <ecNumber evidence="11">3.5.1.1</ecNumber>
    </submittedName>
</protein>
<feature type="chain" id="PRO_5032778912" evidence="8">
    <location>
        <begin position="28"/>
        <end position="362"/>
    </location>
</feature>
<dbReference type="Pfam" id="PF17763">
    <property type="entry name" value="Asparaginase_C"/>
    <property type="match status" value="1"/>
</dbReference>
<dbReference type="FunFam" id="3.40.50.1170:FF:000001">
    <property type="entry name" value="L-asparaginase 2"/>
    <property type="match status" value="1"/>
</dbReference>
<dbReference type="PROSITE" id="PS00144">
    <property type="entry name" value="ASN_GLN_ASE_1"/>
    <property type="match status" value="1"/>
</dbReference>
<dbReference type="RefSeq" id="WP_169348065.1">
    <property type="nucleotide sequence ID" value="NZ_JABBJJ010000154.1"/>
</dbReference>
<dbReference type="InterPro" id="IPR020827">
    <property type="entry name" value="Asparaginase/glutaminase_AS1"/>
</dbReference>
<feature type="domain" description="Asparaginase/glutaminase C-terminal" evidence="10">
    <location>
        <begin position="249"/>
        <end position="359"/>
    </location>
</feature>
<dbReference type="PRINTS" id="PR00139">
    <property type="entry name" value="ASNGLNASE"/>
</dbReference>
<feature type="binding site" evidence="4">
    <location>
        <position position="92"/>
    </location>
    <ligand>
        <name>substrate</name>
    </ligand>
</feature>
<dbReference type="SUPFAM" id="SSF53774">
    <property type="entry name" value="Glutaminase/Asparaginase"/>
    <property type="match status" value="1"/>
</dbReference>
<evidence type="ECO:0000259" key="9">
    <source>
        <dbReference type="Pfam" id="PF00710"/>
    </source>
</evidence>
<dbReference type="Proteomes" id="UP000518300">
    <property type="component" value="Unassembled WGS sequence"/>
</dbReference>
<proteinExistence type="inferred from homology"/>
<dbReference type="AlphaFoldDB" id="A0A848LLW2"/>
<dbReference type="InterPro" id="IPR037152">
    <property type="entry name" value="L-asparaginase_N_sf"/>
</dbReference>
<evidence type="ECO:0000256" key="6">
    <source>
        <dbReference type="PROSITE-ProRule" id="PRU10100"/>
    </source>
</evidence>
<evidence type="ECO:0000256" key="7">
    <source>
        <dbReference type="RuleBase" id="RU004456"/>
    </source>
</evidence>
<dbReference type="GO" id="GO:0004067">
    <property type="term" value="F:asparaginase activity"/>
    <property type="evidence" value="ECO:0007669"/>
    <property type="project" value="UniProtKB-UniRule"/>
</dbReference>
<evidence type="ECO:0000313" key="12">
    <source>
        <dbReference type="Proteomes" id="UP000518300"/>
    </source>
</evidence>
<evidence type="ECO:0000256" key="3">
    <source>
        <dbReference type="PIRSR" id="PIRSR001220-1"/>
    </source>
</evidence>
<dbReference type="PIRSF" id="PIRSF500176">
    <property type="entry name" value="L_ASNase"/>
    <property type="match status" value="1"/>
</dbReference>
<evidence type="ECO:0000259" key="10">
    <source>
        <dbReference type="Pfam" id="PF17763"/>
    </source>
</evidence>
<dbReference type="PIRSF" id="PIRSF001220">
    <property type="entry name" value="L-ASNase_gatD"/>
    <property type="match status" value="1"/>
</dbReference>
<feature type="domain" description="L-asparaginase N-terminal" evidence="9">
    <location>
        <begin position="37"/>
        <end position="228"/>
    </location>
</feature>
<evidence type="ECO:0000256" key="2">
    <source>
        <dbReference type="ARBA" id="ARBA00022801"/>
    </source>
</evidence>
<evidence type="ECO:0000256" key="1">
    <source>
        <dbReference type="ARBA" id="ARBA00010518"/>
    </source>
</evidence>
<comment type="similarity">
    <text evidence="1 7">Belongs to the asparaginase 1 family.</text>
</comment>
<evidence type="ECO:0000256" key="4">
    <source>
        <dbReference type="PIRSR" id="PIRSR001220-2"/>
    </source>
</evidence>
<dbReference type="InterPro" id="IPR004550">
    <property type="entry name" value="AsnASE_II"/>
</dbReference>
<dbReference type="InterPro" id="IPR040919">
    <property type="entry name" value="Asparaginase_C"/>
</dbReference>
<dbReference type="InterPro" id="IPR027475">
    <property type="entry name" value="Asparaginase/glutaminase_AS2"/>
</dbReference>
<accession>A0A848LLW2</accession>
<dbReference type="Gene3D" id="3.40.50.1170">
    <property type="entry name" value="L-asparaginase, N-terminal domain"/>
    <property type="match status" value="1"/>
</dbReference>
<feature type="active site" evidence="6">
    <location>
        <position position="125"/>
    </location>
</feature>
<dbReference type="Pfam" id="PF00710">
    <property type="entry name" value="Asparaginase"/>
    <property type="match status" value="1"/>
</dbReference>
<keyword evidence="12" id="KW-1185">Reference proteome</keyword>
<feature type="binding site" evidence="4">
    <location>
        <begin position="125"/>
        <end position="126"/>
    </location>
    <ligand>
        <name>substrate</name>
    </ligand>
</feature>
<comment type="caution">
    <text evidence="11">The sequence shown here is derived from an EMBL/GenBank/DDBJ whole genome shotgun (WGS) entry which is preliminary data.</text>
</comment>
<dbReference type="PROSITE" id="PS51732">
    <property type="entry name" value="ASN_GLN_ASE_3"/>
    <property type="match status" value="1"/>
</dbReference>
<dbReference type="EMBL" id="JABBJJ010000154">
    <property type="protein sequence ID" value="NMO18805.1"/>
    <property type="molecule type" value="Genomic_DNA"/>
</dbReference>
<dbReference type="CDD" id="cd08964">
    <property type="entry name" value="L-asparaginase_II"/>
    <property type="match status" value="1"/>
</dbReference>
<dbReference type="InterPro" id="IPR027474">
    <property type="entry name" value="L-asparaginase_N"/>
</dbReference>
<reference evidence="11 12" key="1">
    <citation type="submission" date="2020-04" db="EMBL/GenBank/DDBJ databases">
        <title>Draft genome of Pyxidicoccus fallax type strain.</title>
        <authorList>
            <person name="Whitworth D.E."/>
        </authorList>
    </citation>
    <scope>NUCLEOTIDE SEQUENCE [LARGE SCALE GENOMIC DNA]</scope>
    <source>
        <strain evidence="11 12">DSM 14698</strain>
    </source>
</reference>
<organism evidence="11 12">
    <name type="scientific">Pyxidicoccus fallax</name>
    <dbReference type="NCBI Taxonomy" id="394095"/>
    <lineage>
        <taxon>Bacteria</taxon>
        <taxon>Pseudomonadati</taxon>
        <taxon>Myxococcota</taxon>
        <taxon>Myxococcia</taxon>
        <taxon>Myxococcales</taxon>
        <taxon>Cystobacterineae</taxon>
        <taxon>Myxococcaceae</taxon>
        <taxon>Pyxidicoccus</taxon>
    </lineage>
</organism>
<dbReference type="PANTHER" id="PTHR11707">
    <property type="entry name" value="L-ASPARAGINASE"/>
    <property type="match status" value="1"/>
</dbReference>
<evidence type="ECO:0000313" key="11">
    <source>
        <dbReference type="EMBL" id="NMO18805.1"/>
    </source>
</evidence>
<dbReference type="EC" id="3.5.1.1" evidence="11"/>
<dbReference type="InterPro" id="IPR027473">
    <property type="entry name" value="L-asparaginase_C"/>
</dbReference>
<sequence>MRSHCTAAGIRLALLGCLLLSASHAAAAEKAEEGKARIRILATGGTIAGTQTRQQDHAYKAGTLDVEQLIAAVPDLKQLAILGGEQVANIGSQDMNDAVWLKLARRINALLATPDVDGIVVTHGTDTMEETAYFLNLVIRSDKPVVLVGAMRPANALGADGPANLYNAVAVATHPGARGRGVLVAINDEIHAARSVIKTNTTNVQAFESPNRGPAGLVHGGRVTWFEPMDKKHTHRSEFSIEKVEKLPRVDILYAHANMSADLLEAAVKNGARGLVIAGVGEGNMTHQSREVLAKAVKQGVAVVRSTRVMSGIVRRTSEVDDDKLGFVASGELNPAKSRVLLQLALTKTKDPAQLQQYFQEY</sequence>
<keyword evidence="8" id="KW-0732">Signal</keyword>